<evidence type="ECO:0000259" key="7">
    <source>
        <dbReference type="PROSITE" id="PS51278"/>
    </source>
</evidence>
<reference evidence="10" key="1">
    <citation type="submission" date="2016-11" db="UniProtKB">
        <authorList>
            <consortium name="WormBaseParasite"/>
        </authorList>
    </citation>
    <scope>IDENTIFICATION</scope>
</reference>
<dbReference type="CDD" id="cd05009">
    <property type="entry name" value="SIS_GlmS_GlmD_2"/>
    <property type="match status" value="1"/>
</dbReference>
<dbReference type="Proteomes" id="UP000095284">
    <property type="component" value="Unplaced"/>
</dbReference>
<evidence type="ECO:0000259" key="8">
    <source>
        <dbReference type="PROSITE" id="PS51464"/>
    </source>
</evidence>
<dbReference type="PROSITE" id="PS51278">
    <property type="entry name" value="GATASE_TYPE_2"/>
    <property type="match status" value="1"/>
</dbReference>
<dbReference type="NCBIfam" id="NF001484">
    <property type="entry name" value="PRK00331.1"/>
    <property type="match status" value="1"/>
</dbReference>
<comment type="catalytic activity">
    <reaction evidence="1">
        <text>D-fructose 6-phosphate + L-glutamine = D-glucosamine 6-phosphate + L-glutamate</text>
        <dbReference type="Rhea" id="RHEA:13237"/>
        <dbReference type="ChEBI" id="CHEBI:29985"/>
        <dbReference type="ChEBI" id="CHEBI:58359"/>
        <dbReference type="ChEBI" id="CHEBI:58725"/>
        <dbReference type="ChEBI" id="CHEBI:61527"/>
        <dbReference type="EC" id="2.6.1.16"/>
    </reaction>
</comment>
<dbReference type="EC" id="2.6.1.16" evidence="2"/>
<dbReference type="GO" id="GO:0004360">
    <property type="term" value="F:glutamine-fructose-6-phosphate transaminase (isomerizing) activity"/>
    <property type="evidence" value="ECO:0007669"/>
    <property type="project" value="UniProtKB-EC"/>
</dbReference>
<keyword evidence="3" id="KW-0032">Aminotransferase</keyword>
<sequence length="695" mass="77611">MCGIFGYVNFMHPKTRKEVVKTLLNGLRRMEYRGYDSAGIAIDIGNDATKRSDGIKVLRCKGKVDDLAEHINKEATDLDMSHVYNIHAGIAHTRWATHGQPTELNSHPQRSDKNNTFVCVHNGIITNYRELKHFLARKGFEFESDTDTEAVVKLAMYIYQKYPNLNFRQIVEITVGELEGAFALVFKSRVFPGQIVATRKGSPLVLGICCESEEKPVTYQVQLSKAKASRFDDTFRMENTPNGTPLSGGRSAGLNETDRSFIFDQQVEYFFASDASAIVEHTRQVLYLEDEDIATVNCGQLMIHRMRTAGSFAESEVRLVEELHMELDEIMKGEYKTFMQKEIFEQPESVVNTMRGRVRSDGTVSLGGMKRYLGIMDRKCRFVFVACGTSYNSAVAAGRLLEGLCEVSIAIELASDFMDRDVPISRSDVCIFVSQSGETADTLAALRYCHNKGAFLVGVTNTVGSTISRETNCGIHLNAGPEIGVASTKAYTSQILALVMFAVSLAQSYGIKKDQRKEIIAELLVLHNYVKEVLETDEQVLRIAKQIYKERSVLVMGRGYNFATCLEGALKIKELSYMHCEGILSGELKHGPLAMVDDKQCILMIICSDNVYKKSLNALQQVLARGGRPIVIADEDVDEKDLQGVREVIWVPKTVDCLQTILTVIPLQLMSYHVADLNGFNVDRPRNLAKSVTVE</sequence>
<keyword evidence="4" id="KW-0808">Transferase</keyword>
<dbReference type="CDD" id="cd00714">
    <property type="entry name" value="GFAT"/>
    <property type="match status" value="1"/>
</dbReference>
<dbReference type="FunFam" id="3.40.50.10490:FF:000002">
    <property type="entry name" value="Glutamine--fructose-6-phosphate aminotransferase [isomerizing]"/>
    <property type="match status" value="1"/>
</dbReference>
<evidence type="ECO:0000256" key="2">
    <source>
        <dbReference type="ARBA" id="ARBA00012916"/>
    </source>
</evidence>
<dbReference type="GO" id="GO:0006047">
    <property type="term" value="P:UDP-N-acetylglucosamine metabolic process"/>
    <property type="evidence" value="ECO:0007669"/>
    <property type="project" value="TreeGrafter"/>
</dbReference>
<dbReference type="CDD" id="cd05008">
    <property type="entry name" value="SIS_GlmS_GlmD_1"/>
    <property type="match status" value="1"/>
</dbReference>
<dbReference type="Gene3D" id="3.40.50.10490">
    <property type="entry name" value="Glucose-6-phosphate isomerase like protein, domain 1"/>
    <property type="match status" value="2"/>
</dbReference>
<dbReference type="InterPro" id="IPR035490">
    <property type="entry name" value="GlmS/FrlB_SIS"/>
</dbReference>
<keyword evidence="5" id="KW-0677">Repeat</keyword>
<evidence type="ECO:0000256" key="4">
    <source>
        <dbReference type="ARBA" id="ARBA00022679"/>
    </source>
</evidence>
<dbReference type="GO" id="GO:0046349">
    <property type="term" value="P:amino sugar biosynthetic process"/>
    <property type="evidence" value="ECO:0007669"/>
    <property type="project" value="UniProtKB-ARBA"/>
</dbReference>
<evidence type="ECO:0000256" key="6">
    <source>
        <dbReference type="ARBA" id="ARBA00022962"/>
    </source>
</evidence>
<dbReference type="GO" id="GO:0006002">
    <property type="term" value="P:fructose 6-phosphate metabolic process"/>
    <property type="evidence" value="ECO:0007669"/>
    <property type="project" value="TreeGrafter"/>
</dbReference>
<dbReference type="GO" id="GO:0006487">
    <property type="term" value="P:protein N-linked glycosylation"/>
    <property type="evidence" value="ECO:0007669"/>
    <property type="project" value="TreeGrafter"/>
</dbReference>
<evidence type="ECO:0000313" key="10">
    <source>
        <dbReference type="WBParaSite" id="BXY_0640900.1"/>
    </source>
</evidence>
<dbReference type="SUPFAM" id="SSF53697">
    <property type="entry name" value="SIS domain"/>
    <property type="match status" value="1"/>
</dbReference>
<dbReference type="InterPro" id="IPR001347">
    <property type="entry name" value="SIS_dom"/>
</dbReference>
<dbReference type="FunFam" id="3.40.50.10490:FF:000001">
    <property type="entry name" value="Glutamine--fructose-6-phosphate aminotransferase [isomerizing]"/>
    <property type="match status" value="1"/>
</dbReference>
<dbReference type="InterPro" id="IPR035466">
    <property type="entry name" value="GlmS/AgaS_SIS"/>
</dbReference>
<feature type="domain" description="Glutamine amidotransferase type-2" evidence="7">
    <location>
        <begin position="2"/>
        <end position="299"/>
    </location>
</feature>
<dbReference type="SUPFAM" id="SSF56235">
    <property type="entry name" value="N-terminal nucleophile aminohydrolases (Ntn hydrolases)"/>
    <property type="match status" value="1"/>
</dbReference>
<evidence type="ECO:0000256" key="3">
    <source>
        <dbReference type="ARBA" id="ARBA00022576"/>
    </source>
</evidence>
<dbReference type="Pfam" id="PF01380">
    <property type="entry name" value="SIS"/>
    <property type="match status" value="2"/>
</dbReference>
<proteinExistence type="predicted"/>
<dbReference type="GO" id="GO:0097367">
    <property type="term" value="F:carbohydrate derivative binding"/>
    <property type="evidence" value="ECO:0007669"/>
    <property type="project" value="InterPro"/>
</dbReference>
<protein>
    <recommendedName>
        <fullName evidence="2">glutamine--fructose-6-phosphate transaminase (isomerizing)</fullName>
        <ecNumber evidence="2">2.6.1.16</ecNumber>
    </recommendedName>
</protein>
<organism evidence="9 10">
    <name type="scientific">Bursaphelenchus xylophilus</name>
    <name type="common">Pinewood nematode worm</name>
    <name type="synonym">Aphelenchoides xylophilus</name>
    <dbReference type="NCBI Taxonomy" id="6326"/>
    <lineage>
        <taxon>Eukaryota</taxon>
        <taxon>Metazoa</taxon>
        <taxon>Ecdysozoa</taxon>
        <taxon>Nematoda</taxon>
        <taxon>Chromadorea</taxon>
        <taxon>Rhabditida</taxon>
        <taxon>Tylenchina</taxon>
        <taxon>Tylenchomorpha</taxon>
        <taxon>Aphelenchoidea</taxon>
        <taxon>Aphelenchoididae</taxon>
        <taxon>Bursaphelenchus</taxon>
    </lineage>
</organism>
<dbReference type="WBParaSite" id="BXY_0640900.1">
    <property type="protein sequence ID" value="BXY_0640900.1"/>
    <property type="gene ID" value="BXY_0640900"/>
</dbReference>
<dbReference type="PANTHER" id="PTHR10937">
    <property type="entry name" value="GLUCOSAMINE--FRUCTOSE-6-PHOSPHATE AMINOTRANSFERASE, ISOMERIZING"/>
    <property type="match status" value="1"/>
</dbReference>
<dbReference type="AlphaFoldDB" id="A0A1I7S085"/>
<dbReference type="Gene3D" id="3.60.20.10">
    <property type="entry name" value="Glutamine Phosphoribosylpyrophosphate, subunit 1, domain 1"/>
    <property type="match status" value="1"/>
</dbReference>
<dbReference type="eggNOG" id="KOG1268">
    <property type="taxonomic scope" value="Eukaryota"/>
</dbReference>
<accession>A0A1I7S085</accession>
<feature type="domain" description="SIS" evidence="8">
    <location>
        <begin position="372"/>
        <end position="511"/>
    </location>
</feature>
<evidence type="ECO:0000256" key="1">
    <source>
        <dbReference type="ARBA" id="ARBA00001031"/>
    </source>
</evidence>
<dbReference type="PROSITE" id="PS51464">
    <property type="entry name" value="SIS"/>
    <property type="match status" value="2"/>
</dbReference>
<dbReference type="InterPro" id="IPR017932">
    <property type="entry name" value="GATase_2_dom"/>
</dbReference>
<dbReference type="InterPro" id="IPR029055">
    <property type="entry name" value="Ntn_hydrolases_N"/>
</dbReference>
<evidence type="ECO:0000313" key="9">
    <source>
        <dbReference type="Proteomes" id="UP000095284"/>
    </source>
</evidence>
<keyword evidence="6" id="KW-0315">Glutamine amidotransferase</keyword>
<feature type="domain" description="SIS" evidence="8">
    <location>
        <begin position="543"/>
        <end position="685"/>
    </location>
</feature>
<dbReference type="PANTHER" id="PTHR10937:SF0">
    <property type="entry name" value="GLUTAMINE--FRUCTOSE-6-PHOSPHATE TRANSAMINASE (ISOMERIZING)"/>
    <property type="match status" value="1"/>
</dbReference>
<name>A0A1I7S085_BURXY</name>
<dbReference type="InterPro" id="IPR047084">
    <property type="entry name" value="GFAT_N"/>
</dbReference>
<evidence type="ECO:0000256" key="5">
    <source>
        <dbReference type="ARBA" id="ARBA00022737"/>
    </source>
</evidence>
<dbReference type="Pfam" id="PF13522">
    <property type="entry name" value="GATase_6"/>
    <property type="match status" value="1"/>
</dbReference>
<dbReference type="InterPro" id="IPR046348">
    <property type="entry name" value="SIS_dom_sf"/>
</dbReference>